<dbReference type="PANTHER" id="PTHR42788">
    <property type="entry name" value="TAURINE IMPORT ATP-BINDING PROTEIN-RELATED"/>
    <property type="match status" value="1"/>
</dbReference>
<comment type="similarity">
    <text evidence="1">Belongs to the ABC transporter superfamily.</text>
</comment>
<evidence type="ECO:0000256" key="6">
    <source>
        <dbReference type="ARBA" id="ARBA00022840"/>
    </source>
</evidence>
<protein>
    <submittedName>
        <fullName evidence="8">Nitrate ABC transporter ATP-binding protein</fullName>
    </submittedName>
</protein>
<dbReference type="InterPro" id="IPR027417">
    <property type="entry name" value="P-loop_NTPase"/>
</dbReference>
<dbReference type="SMART" id="SM00382">
    <property type="entry name" value="AAA"/>
    <property type="match status" value="1"/>
</dbReference>
<dbReference type="PROSITE" id="PS00211">
    <property type="entry name" value="ABC_TRANSPORTER_1"/>
    <property type="match status" value="1"/>
</dbReference>
<keyword evidence="6 8" id="KW-0067">ATP-binding</keyword>
<name>A0A071M1A2_9BURK</name>
<dbReference type="AlphaFoldDB" id="A0A071M1A2"/>
<feature type="domain" description="ABC transporter" evidence="7">
    <location>
        <begin position="27"/>
        <end position="262"/>
    </location>
</feature>
<organism evidence="8">
    <name type="scientific">Burkholderia cenocepacia</name>
    <dbReference type="NCBI Taxonomy" id="95486"/>
    <lineage>
        <taxon>Bacteria</taxon>
        <taxon>Pseudomonadati</taxon>
        <taxon>Pseudomonadota</taxon>
        <taxon>Betaproteobacteria</taxon>
        <taxon>Burkholderiales</taxon>
        <taxon>Burkholderiaceae</taxon>
        <taxon>Burkholderia</taxon>
        <taxon>Burkholderia cepacia complex</taxon>
    </lineage>
</organism>
<dbReference type="Pfam" id="PF00005">
    <property type="entry name" value="ABC_tran"/>
    <property type="match status" value="1"/>
</dbReference>
<dbReference type="SUPFAM" id="SSF52540">
    <property type="entry name" value="P-loop containing nucleoside triphosphate hydrolases"/>
    <property type="match status" value="1"/>
</dbReference>
<evidence type="ECO:0000256" key="2">
    <source>
        <dbReference type="ARBA" id="ARBA00022448"/>
    </source>
</evidence>
<dbReference type="PANTHER" id="PTHR42788:SF13">
    <property type="entry name" value="ALIPHATIC SULFONATES IMPORT ATP-BINDING PROTEIN SSUB"/>
    <property type="match status" value="1"/>
</dbReference>
<keyword evidence="4" id="KW-0997">Cell inner membrane</keyword>
<accession>A0A071M1A2</accession>
<dbReference type="EMBL" id="JJOA01000083">
    <property type="protein sequence ID" value="KEA54744.1"/>
    <property type="molecule type" value="Genomic_DNA"/>
</dbReference>
<keyword evidence="2" id="KW-0813">Transport</keyword>
<proteinExistence type="inferred from homology"/>
<sequence length="447" mass="48206">MPNLSEDTERNVTHVAAPPPDPAAVVLEMRAVSRSFTEPSGEPRHVLADIDLALHTGEILGLLGRSGSGKSTLLRIAGGLVKPSSGTVTYRGAPLAGPTDGIAVVFQTFALYPWLTVIENVELGLDALGLAPGDARARAAAAIELIGLDGFESAFPRELSGGMRQRVGFARALVSEPVLLLMDEPFSALDVLTAETLRTDFLDLWDAHQLSTRSVLMVTHNIEEAVLMCDRILVLGGGPAHVEATLNVPLPRPRSRHDPAVQAIVGKIYAALTARIADATADRAATGGALAMKLPNVSSHHLAGFVETLAAAPYDGHAELGTIAAALALRVDALHSTAAALHLLAFAEWRDRTIRLSAAGQVFAQSDDDARRRLFREHVVRFVPLAEHIDEVLGEREGRRAPRERFELELEDRLDPRSADQALRVVTDWGRYAGLFDYDDHTRTFGR</sequence>
<comment type="caution">
    <text evidence="8">The sequence shown here is derived from an EMBL/GenBank/DDBJ whole genome shotgun (WGS) entry which is preliminary data.</text>
</comment>
<dbReference type="InterPro" id="IPR050166">
    <property type="entry name" value="ABC_transporter_ATP-bind"/>
</dbReference>
<reference evidence="8" key="1">
    <citation type="submission" date="2014-04" db="EMBL/GenBank/DDBJ databases">
        <title>In planta biocontrol of soil-borne Fusarium wilt of banana through a plant endophytic bacterium, Burkholderia cenocepacia 869T2.</title>
        <authorList>
            <person name="Ho Y.-N."/>
            <person name="Chiang H.-M."/>
            <person name="Chao C.-P."/>
            <person name="Su C.-C."/>
            <person name="Hsu H.-F."/>
            <person name="Guo C.-T."/>
            <person name="Hsieh J.-L."/>
            <person name="Huang C.-C."/>
        </authorList>
    </citation>
    <scope>NUCLEOTIDE SEQUENCE [LARGE SCALE GENOMIC DNA]</scope>
    <source>
        <strain evidence="8">869T2</strain>
    </source>
</reference>
<dbReference type="Gene3D" id="3.40.50.300">
    <property type="entry name" value="P-loop containing nucleotide triphosphate hydrolases"/>
    <property type="match status" value="1"/>
</dbReference>
<evidence type="ECO:0000256" key="3">
    <source>
        <dbReference type="ARBA" id="ARBA00022475"/>
    </source>
</evidence>
<keyword evidence="4" id="KW-0472">Membrane</keyword>
<dbReference type="InterPro" id="IPR003593">
    <property type="entry name" value="AAA+_ATPase"/>
</dbReference>
<dbReference type="InterPro" id="IPR003439">
    <property type="entry name" value="ABC_transporter-like_ATP-bd"/>
</dbReference>
<dbReference type="InterPro" id="IPR017871">
    <property type="entry name" value="ABC_transporter-like_CS"/>
</dbReference>
<dbReference type="OrthoDB" id="8984161at2"/>
<keyword evidence="5" id="KW-0547">Nucleotide-binding</keyword>
<evidence type="ECO:0000256" key="4">
    <source>
        <dbReference type="ARBA" id="ARBA00022519"/>
    </source>
</evidence>
<evidence type="ECO:0000256" key="5">
    <source>
        <dbReference type="ARBA" id="ARBA00022741"/>
    </source>
</evidence>
<keyword evidence="3" id="KW-1003">Cell membrane</keyword>
<evidence type="ECO:0000256" key="1">
    <source>
        <dbReference type="ARBA" id="ARBA00005417"/>
    </source>
</evidence>
<evidence type="ECO:0000259" key="7">
    <source>
        <dbReference type="PROSITE" id="PS50893"/>
    </source>
</evidence>
<dbReference type="CDD" id="cd03293">
    <property type="entry name" value="ABC_NrtD_SsuB_transporters"/>
    <property type="match status" value="1"/>
</dbReference>
<evidence type="ECO:0000313" key="8">
    <source>
        <dbReference type="EMBL" id="KEA54744.1"/>
    </source>
</evidence>
<dbReference type="GO" id="GO:0005524">
    <property type="term" value="F:ATP binding"/>
    <property type="evidence" value="ECO:0007669"/>
    <property type="project" value="UniProtKB-KW"/>
</dbReference>
<dbReference type="Pfam" id="PF09821">
    <property type="entry name" value="AAA_assoc_C"/>
    <property type="match status" value="1"/>
</dbReference>
<dbReference type="InterPro" id="IPR018632">
    <property type="entry name" value="AAA-associated_dom_C"/>
</dbReference>
<dbReference type="GO" id="GO:0016887">
    <property type="term" value="F:ATP hydrolysis activity"/>
    <property type="evidence" value="ECO:0007669"/>
    <property type="project" value="InterPro"/>
</dbReference>
<gene>
    <name evidence="8" type="ORF">DT99_36365</name>
</gene>
<dbReference type="PROSITE" id="PS50893">
    <property type="entry name" value="ABC_TRANSPORTER_2"/>
    <property type="match status" value="1"/>
</dbReference>